<dbReference type="GO" id="GO:0003723">
    <property type="term" value="F:RNA binding"/>
    <property type="evidence" value="ECO:0007669"/>
    <property type="project" value="TreeGrafter"/>
</dbReference>
<dbReference type="PANTHER" id="PTHR15838">
    <property type="entry name" value="NUCLEOLAR PROTEIN OF 40 KDA"/>
    <property type="match status" value="1"/>
</dbReference>
<feature type="region of interest" description="Disordered" evidence="1">
    <location>
        <begin position="74"/>
        <end position="152"/>
    </location>
</feature>
<accession>A0A673TCJ6</accession>
<reference evidence="2" key="2">
    <citation type="submission" date="2025-08" db="UniProtKB">
        <authorList>
            <consortium name="Ensembl"/>
        </authorList>
    </citation>
    <scope>IDENTIFICATION</scope>
</reference>
<dbReference type="GO" id="GO:0043489">
    <property type="term" value="P:RNA stabilization"/>
    <property type="evidence" value="ECO:0007669"/>
    <property type="project" value="TreeGrafter"/>
</dbReference>
<name>A0A673TCJ6_SURSU</name>
<dbReference type="PANTHER" id="PTHR15838:SF1">
    <property type="entry name" value="ZINC FINGER CCHC DOMAIN-CONTAINING PROTEIN 17"/>
    <property type="match status" value="1"/>
</dbReference>
<feature type="compositionally biased region" description="Polar residues" evidence="1">
    <location>
        <begin position="74"/>
        <end position="87"/>
    </location>
</feature>
<sequence length="152" mass="17088">AKRLEADTETLELLLVAMATDYEAFLKIPHCRKQGLFHQTHMSSYPAHHVIMSHISKMENDRIKVSLSMKVVNQGTEKDLNPSNAITEQGERQRRPFHDSMGQNTLKAQEGKAASSSTRSENGKSRENGRKKKKPGALFLEALAPTGEKFER</sequence>
<dbReference type="Proteomes" id="UP000472268">
    <property type="component" value="Chromosome 7"/>
</dbReference>
<evidence type="ECO:0000313" key="3">
    <source>
        <dbReference type="Proteomes" id="UP000472268"/>
    </source>
</evidence>
<evidence type="ECO:0000256" key="1">
    <source>
        <dbReference type="SAM" id="MobiDB-lite"/>
    </source>
</evidence>
<organism evidence="2 3">
    <name type="scientific">Suricata suricatta</name>
    <name type="common">Meerkat</name>
    <dbReference type="NCBI Taxonomy" id="37032"/>
    <lineage>
        <taxon>Eukaryota</taxon>
        <taxon>Metazoa</taxon>
        <taxon>Chordata</taxon>
        <taxon>Craniata</taxon>
        <taxon>Vertebrata</taxon>
        <taxon>Euteleostomi</taxon>
        <taxon>Mammalia</taxon>
        <taxon>Eutheria</taxon>
        <taxon>Laurasiatheria</taxon>
        <taxon>Carnivora</taxon>
        <taxon>Feliformia</taxon>
        <taxon>Herpestidae</taxon>
        <taxon>Suricata</taxon>
    </lineage>
</organism>
<dbReference type="OMA" id="IMSHISK"/>
<keyword evidence="3" id="KW-1185">Reference proteome</keyword>
<feature type="compositionally biased region" description="Basic and acidic residues" evidence="1">
    <location>
        <begin position="89"/>
        <end position="98"/>
    </location>
</feature>
<proteinExistence type="predicted"/>
<protein>
    <submittedName>
        <fullName evidence="2">Uncharacterized protein</fullName>
    </submittedName>
</protein>
<evidence type="ECO:0000313" key="2">
    <source>
        <dbReference type="Ensembl" id="ENSSSUP00005007240.1"/>
    </source>
</evidence>
<reference evidence="2" key="3">
    <citation type="submission" date="2025-09" db="UniProtKB">
        <authorList>
            <consortium name="Ensembl"/>
        </authorList>
    </citation>
    <scope>IDENTIFICATION</scope>
</reference>
<dbReference type="Ensembl" id="ENSSSUT00005008359.1">
    <property type="protein sequence ID" value="ENSSSUP00005007240.1"/>
    <property type="gene ID" value="ENSSSUG00005004688.1"/>
</dbReference>
<reference evidence="2 3" key="1">
    <citation type="submission" date="2019-05" db="EMBL/GenBank/DDBJ databases">
        <title>A Chromosome-scale Meerkat (S. suricatta) Genome Assembly.</title>
        <authorList>
            <person name="Dudchenko O."/>
            <person name="Lieberman Aiden E."/>
            <person name="Tung J."/>
            <person name="Barreiro L.B."/>
            <person name="Clutton-Brock T.H."/>
        </authorList>
    </citation>
    <scope>NUCLEOTIDE SEQUENCE [LARGE SCALE GENOMIC DNA]</scope>
</reference>
<dbReference type="AlphaFoldDB" id="A0A673TCJ6"/>